<keyword evidence="2" id="KW-1185">Reference proteome</keyword>
<feature type="non-terminal residue" evidence="1">
    <location>
        <position position="131"/>
    </location>
</feature>
<feature type="non-terminal residue" evidence="1">
    <location>
        <position position="1"/>
    </location>
</feature>
<dbReference type="Proteomes" id="UP001432322">
    <property type="component" value="Unassembled WGS sequence"/>
</dbReference>
<dbReference type="AlphaFoldDB" id="A0AAV5W378"/>
<organism evidence="1 2">
    <name type="scientific">Pristionchus fissidentatus</name>
    <dbReference type="NCBI Taxonomy" id="1538716"/>
    <lineage>
        <taxon>Eukaryota</taxon>
        <taxon>Metazoa</taxon>
        <taxon>Ecdysozoa</taxon>
        <taxon>Nematoda</taxon>
        <taxon>Chromadorea</taxon>
        <taxon>Rhabditida</taxon>
        <taxon>Rhabditina</taxon>
        <taxon>Diplogasteromorpha</taxon>
        <taxon>Diplogasteroidea</taxon>
        <taxon>Neodiplogasteridae</taxon>
        <taxon>Pristionchus</taxon>
    </lineage>
</organism>
<dbReference type="EMBL" id="BTSY01000005">
    <property type="protein sequence ID" value="GMT26596.1"/>
    <property type="molecule type" value="Genomic_DNA"/>
</dbReference>
<gene>
    <name evidence="1" type="ORF">PFISCL1PPCAC_17893</name>
</gene>
<accession>A0AAV5W378</accession>
<name>A0AAV5W378_9BILA</name>
<reference evidence="1" key="1">
    <citation type="submission" date="2023-10" db="EMBL/GenBank/DDBJ databases">
        <title>Genome assembly of Pristionchus species.</title>
        <authorList>
            <person name="Yoshida K."/>
            <person name="Sommer R.J."/>
        </authorList>
    </citation>
    <scope>NUCLEOTIDE SEQUENCE</scope>
    <source>
        <strain evidence="1">RS5133</strain>
    </source>
</reference>
<comment type="caution">
    <text evidence="1">The sequence shown here is derived from an EMBL/GenBank/DDBJ whole genome shotgun (WGS) entry which is preliminary data.</text>
</comment>
<dbReference type="PANTHER" id="PTHR35573">
    <property type="entry name" value="PROTEIN CBG22129"/>
    <property type="match status" value="1"/>
</dbReference>
<evidence type="ECO:0000313" key="1">
    <source>
        <dbReference type="EMBL" id="GMT26596.1"/>
    </source>
</evidence>
<protein>
    <submittedName>
        <fullName evidence="1">Uncharacterized protein</fullName>
    </submittedName>
</protein>
<sequence>WQGPGTANLEFLKLQPVDDNGNSVYPIYLNKPLKVAAHFLNNQNEMVTGQLFQTIKLSKYGSFAGCAWNEINTHGLMANVDAGESDIPCPLAMGEHDMIVTLDFSKWKTIISLLDNDAPYQLELTLTDHVS</sequence>
<evidence type="ECO:0000313" key="2">
    <source>
        <dbReference type="Proteomes" id="UP001432322"/>
    </source>
</evidence>
<proteinExistence type="predicted"/>
<dbReference type="PANTHER" id="PTHR35573:SF1">
    <property type="entry name" value="ML DOMAIN-CONTAINING PROTEIN"/>
    <property type="match status" value="1"/>
</dbReference>